<dbReference type="EMBL" id="CAJOBA010001096">
    <property type="protein sequence ID" value="CAF3576004.1"/>
    <property type="molecule type" value="Genomic_DNA"/>
</dbReference>
<evidence type="ECO:0000313" key="4">
    <source>
        <dbReference type="EMBL" id="CAF3536715.1"/>
    </source>
</evidence>
<evidence type="ECO:0000313" key="3">
    <source>
        <dbReference type="EMBL" id="CAF0793226.1"/>
    </source>
</evidence>
<sequence>MINTVSFDNNTTNAHHSSSSPTATAAEEKRLQLKIKRHTYHGKTTQHGIIQDKDQQQQDNNKKSAEILTRNNTKTVVPVLSNTKADGKMVVDENANLSSTTATPDDNNVCNESGDNESEKSENDTLTTTTTTTTVQVKVKTTKTSRKRKFNSENNTDSNNEKTKQSAKTKKKRAVSSTIERQNSKDDTTISPTLSPSRTDRSPDDTVSSVGVHTEQDAFGPCEPGSSVLLEGIVWNETDKGVLVINVTWRGKTYVGALLNTTEQSWAPPRYKNDPRQNHRYKNNHHNTLSSSSTLLSSSLSPLASLSLSQSNLLSVSTATTQLPSVTNTNEPTERILRNGKRRGAAAQQQTTRPTSPGDFKVPPLPVLASKDLSSDVVTVKNELDSSIIESVPDDSFSSDKTTIVNENGSSTPVAPPPNYDNSTNGKDDDESSTSSGCSTRCSPMTTCSEAKTEINNNELTLSTNHNDTHVESVTPIDLSKTTTELVKDTEKVITENISLTDSLKLPIISDSINDIKKPPSTTTMMDFIQKTSQSHMSHQPKQHDRFSHHNHHHHHFSKSHHNSKSNKLCSKLDSTNTSISNSNKIKSIPTSPSSSSPYNPLSSYHQQYFSPHHQSPPISPFSPFRPEMTAAYLGYQQSSSPPHHIGERLSPSTKNMLNSKSSSPYLQLPSPVQQQLYFNSLLHAQNHSRYQAAAAYSKSSR</sequence>
<feature type="compositionally biased region" description="Polar residues" evidence="1">
    <location>
        <begin position="651"/>
        <end position="664"/>
    </location>
</feature>
<feature type="compositionally biased region" description="Low complexity" evidence="1">
    <location>
        <begin position="125"/>
        <end position="139"/>
    </location>
</feature>
<feature type="compositionally biased region" description="Polar residues" evidence="1">
    <location>
        <begin position="97"/>
        <end position="113"/>
    </location>
</feature>
<feature type="region of interest" description="Disordered" evidence="1">
    <location>
        <begin position="639"/>
        <end position="664"/>
    </location>
</feature>
<feature type="region of interest" description="Disordered" evidence="1">
    <location>
        <begin position="265"/>
        <end position="294"/>
    </location>
</feature>
<dbReference type="EMBL" id="CAJNOQ010000101">
    <property type="protein sequence ID" value="CAF0756346.1"/>
    <property type="molecule type" value="Genomic_DNA"/>
</dbReference>
<protein>
    <submittedName>
        <fullName evidence="2">Uncharacterized protein</fullName>
    </submittedName>
</protein>
<feature type="compositionally biased region" description="Polar residues" evidence="1">
    <location>
        <begin position="399"/>
        <end position="413"/>
    </location>
</feature>
<gene>
    <name evidence="2" type="ORF">GPM918_LOCUS1131</name>
    <name evidence="3" type="ORF">OVA965_LOCUS4248</name>
    <name evidence="4" type="ORF">SRO942_LOCUS1131</name>
    <name evidence="5" type="ORF">TMI583_LOCUS4246</name>
</gene>
<dbReference type="InterPro" id="IPR040010">
    <property type="entry name" value="ZN608/ZN609"/>
</dbReference>
<feature type="compositionally biased region" description="Basic and acidic residues" evidence="1">
    <location>
        <begin position="50"/>
        <end position="65"/>
    </location>
</feature>
<evidence type="ECO:0000313" key="5">
    <source>
        <dbReference type="EMBL" id="CAF3576004.1"/>
    </source>
</evidence>
<comment type="caution">
    <text evidence="2">The sequence shown here is derived from an EMBL/GenBank/DDBJ whole genome shotgun (WGS) entry which is preliminary data.</text>
</comment>
<dbReference type="GO" id="GO:0006357">
    <property type="term" value="P:regulation of transcription by RNA polymerase II"/>
    <property type="evidence" value="ECO:0007669"/>
    <property type="project" value="TreeGrafter"/>
</dbReference>
<proteinExistence type="predicted"/>
<dbReference type="EMBL" id="CAJNOK010001096">
    <property type="protein sequence ID" value="CAF0793226.1"/>
    <property type="molecule type" value="Genomic_DNA"/>
</dbReference>
<feature type="region of interest" description="Disordered" evidence="1">
    <location>
        <begin position="41"/>
        <end position="66"/>
    </location>
</feature>
<dbReference type="Proteomes" id="UP000663829">
    <property type="component" value="Unassembled WGS sequence"/>
</dbReference>
<feature type="region of interest" description="Disordered" evidence="1">
    <location>
        <begin position="391"/>
        <end position="444"/>
    </location>
</feature>
<feature type="region of interest" description="Disordered" evidence="1">
    <location>
        <begin position="324"/>
        <end position="364"/>
    </location>
</feature>
<feature type="compositionally biased region" description="Low complexity" evidence="1">
    <location>
        <begin position="575"/>
        <end position="624"/>
    </location>
</feature>
<feature type="region of interest" description="Disordered" evidence="1">
    <location>
        <begin position="532"/>
        <end position="624"/>
    </location>
</feature>
<dbReference type="PANTHER" id="PTHR21564">
    <property type="entry name" value="BRAKELESS PROTEIN"/>
    <property type="match status" value="1"/>
</dbReference>
<dbReference type="EMBL" id="CAJOBC010000101">
    <property type="protein sequence ID" value="CAF3536715.1"/>
    <property type="molecule type" value="Genomic_DNA"/>
</dbReference>
<dbReference type="Proteomes" id="UP000682733">
    <property type="component" value="Unassembled WGS sequence"/>
</dbReference>
<feature type="compositionally biased region" description="Basic residues" evidence="1">
    <location>
        <begin position="549"/>
        <end position="565"/>
    </location>
</feature>
<evidence type="ECO:0000313" key="6">
    <source>
        <dbReference type="Proteomes" id="UP000663829"/>
    </source>
</evidence>
<feature type="region of interest" description="Disordered" evidence="1">
    <location>
        <begin position="97"/>
        <end position="219"/>
    </location>
</feature>
<feature type="compositionally biased region" description="Basic residues" evidence="1">
    <location>
        <begin position="140"/>
        <end position="149"/>
    </location>
</feature>
<feature type="region of interest" description="Disordered" evidence="1">
    <location>
        <begin position="1"/>
        <end position="27"/>
    </location>
</feature>
<dbReference type="AlphaFoldDB" id="A0A813PJU8"/>
<feature type="compositionally biased region" description="Low complexity" evidence="1">
    <location>
        <begin position="433"/>
        <end position="443"/>
    </location>
</feature>
<name>A0A813PJU8_9BILA</name>
<dbReference type="Proteomes" id="UP000677228">
    <property type="component" value="Unassembled WGS sequence"/>
</dbReference>
<evidence type="ECO:0000313" key="2">
    <source>
        <dbReference type="EMBL" id="CAF0756346.1"/>
    </source>
</evidence>
<organism evidence="2 6">
    <name type="scientific">Didymodactylos carnosus</name>
    <dbReference type="NCBI Taxonomy" id="1234261"/>
    <lineage>
        <taxon>Eukaryota</taxon>
        <taxon>Metazoa</taxon>
        <taxon>Spiralia</taxon>
        <taxon>Gnathifera</taxon>
        <taxon>Rotifera</taxon>
        <taxon>Eurotatoria</taxon>
        <taxon>Bdelloidea</taxon>
        <taxon>Philodinida</taxon>
        <taxon>Philodinidae</taxon>
        <taxon>Didymodactylos</taxon>
    </lineage>
</organism>
<feature type="compositionally biased region" description="Basic residues" evidence="1">
    <location>
        <begin position="165"/>
        <end position="174"/>
    </location>
</feature>
<reference evidence="2" key="1">
    <citation type="submission" date="2021-02" db="EMBL/GenBank/DDBJ databases">
        <authorList>
            <person name="Nowell W R."/>
        </authorList>
    </citation>
    <scope>NUCLEOTIDE SEQUENCE</scope>
</reference>
<dbReference type="Proteomes" id="UP000681722">
    <property type="component" value="Unassembled WGS sequence"/>
</dbReference>
<keyword evidence="6" id="KW-1185">Reference proteome</keyword>
<feature type="compositionally biased region" description="Low complexity" evidence="1">
    <location>
        <begin position="9"/>
        <end position="25"/>
    </location>
</feature>
<dbReference type="GO" id="GO:0005634">
    <property type="term" value="C:nucleus"/>
    <property type="evidence" value="ECO:0007669"/>
    <property type="project" value="TreeGrafter"/>
</dbReference>
<accession>A0A813PJU8</accession>
<dbReference type="OrthoDB" id="5863628at2759"/>
<dbReference type="PANTHER" id="PTHR21564:SF5">
    <property type="entry name" value="SCRIBBLER, ISOFORM J"/>
    <property type="match status" value="1"/>
</dbReference>
<evidence type="ECO:0000256" key="1">
    <source>
        <dbReference type="SAM" id="MobiDB-lite"/>
    </source>
</evidence>